<organism evidence="1 2">
    <name type="scientific">Engystomops pustulosus</name>
    <name type="common">Tungara frog</name>
    <name type="synonym">Physalaemus pustulosus</name>
    <dbReference type="NCBI Taxonomy" id="76066"/>
    <lineage>
        <taxon>Eukaryota</taxon>
        <taxon>Metazoa</taxon>
        <taxon>Chordata</taxon>
        <taxon>Craniata</taxon>
        <taxon>Vertebrata</taxon>
        <taxon>Euteleostomi</taxon>
        <taxon>Amphibia</taxon>
        <taxon>Batrachia</taxon>
        <taxon>Anura</taxon>
        <taxon>Neobatrachia</taxon>
        <taxon>Hyloidea</taxon>
        <taxon>Leptodactylidae</taxon>
        <taxon>Leiuperinae</taxon>
        <taxon>Engystomops</taxon>
    </lineage>
</organism>
<reference evidence="1" key="1">
    <citation type="thesis" date="2020" institute="ProQuest LLC" country="789 East Eisenhower Parkway, Ann Arbor, MI, USA">
        <title>Comparative Genomics and Chromosome Evolution.</title>
        <authorList>
            <person name="Mudd A.B."/>
        </authorList>
    </citation>
    <scope>NUCLEOTIDE SEQUENCE</scope>
    <source>
        <strain evidence="1">237g6f4</strain>
        <tissue evidence="1">Blood</tissue>
    </source>
</reference>
<comment type="caution">
    <text evidence="1">The sequence shown here is derived from an EMBL/GenBank/DDBJ whole genome shotgun (WGS) entry which is preliminary data.</text>
</comment>
<sequence length="123" mass="14106">MQIALYNYYVLHRCAGQRRTFLEFQEMVIKHLIFGDQEGGALVLLEARPQHALYQGSTFQEKFPKLPAREGHRRGAGCAPKRGIKKQTIYQFDTCPKKPGLCMSALGFITPPWMYNFTLNDLP</sequence>
<evidence type="ECO:0000313" key="1">
    <source>
        <dbReference type="EMBL" id="KAG8541616.1"/>
    </source>
</evidence>
<evidence type="ECO:0000313" key="2">
    <source>
        <dbReference type="Proteomes" id="UP000824782"/>
    </source>
</evidence>
<gene>
    <name evidence="1" type="ORF">GDO81_028602</name>
</gene>
<keyword evidence="2" id="KW-1185">Reference proteome</keyword>
<dbReference type="AlphaFoldDB" id="A0AAV6YXV3"/>
<dbReference type="EMBL" id="WNYA01007026">
    <property type="protein sequence ID" value="KAG8541616.1"/>
    <property type="molecule type" value="Genomic_DNA"/>
</dbReference>
<protein>
    <submittedName>
        <fullName evidence="1">Uncharacterized protein</fullName>
    </submittedName>
</protein>
<dbReference type="Proteomes" id="UP000824782">
    <property type="component" value="Unassembled WGS sequence"/>
</dbReference>
<proteinExistence type="predicted"/>
<name>A0AAV6YXV3_ENGPU</name>
<accession>A0AAV6YXV3</accession>